<dbReference type="GO" id="GO:0016791">
    <property type="term" value="F:phosphatase activity"/>
    <property type="evidence" value="ECO:0007669"/>
    <property type="project" value="TreeGrafter"/>
</dbReference>
<dbReference type="PANTHER" id="PTHR48100">
    <property type="entry name" value="BROAD-SPECIFICITY PHOSPHATASE YOR283W-RELATED"/>
    <property type="match status" value="1"/>
</dbReference>
<dbReference type="PANTHER" id="PTHR48100:SF1">
    <property type="entry name" value="HISTIDINE PHOSPHATASE FAMILY PROTEIN-RELATED"/>
    <property type="match status" value="1"/>
</dbReference>
<comment type="caution">
    <text evidence="1">The sequence shown here is derived from an EMBL/GenBank/DDBJ whole genome shotgun (WGS) entry which is preliminary data.</text>
</comment>
<gene>
    <name evidence="1" type="ORF">KDL01_20280</name>
</gene>
<dbReference type="GO" id="GO:0005737">
    <property type="term" value="C:cytoplasm"/>
    <property type="evidence" value="ECO:0007669"/>
    <property type="project" value="TreeGrafter"/>
</dbReference>
<dbReference type="InterPro" id="IPR050275">
    <property type="entry name" value="PGM_Phosphatase"/>
</dbReference>
<dbReference type="EMBL" id="JAGSOG010000102">
    <property type="protein sequence ID" value="MBR7835624.1"/>
    <property type="molecule type" value="Genomic_DNA"/>
</dbReference>
<evidence type="ECO:0000313" key="1">
    <source>
        <dbReference type="EMBL" id="MBR7835624.1"/>
    </source>
</evidence>
<organism evidence="1 2">
    <name type="scientific">Actinospica durhamensis</name>
    <dbReference type="NCBI Taxonomy" id="1508375"/>
    <lineage>
        <taxon>Bacteria</taxon>
        <taxon>Bacillati</taxon>
        <taxon>Actinomycetota</taxon>
        <taxon>Actinomycetes</taxon>
        <taxon>Catenulisporales</taxon>
        <taxon>Actinospicaceae</taxon>
        <taxon>Actinospica</taxon>
    </lineage>
</organism>
<protein>
    <submittedName>
        <fullName evidence="1">Histidine phosphatase family protein</fullName>
    </submittedName>
</protein>
<sequence>MRFLYVVTHPEATHHVERVVGGWHDSTLTSAGKNAAAAIARTLRAEIPIGTSVELVSSDLLRTSQTADEIAALFGLETILEPRLREKSYGEAEGRPQQWQKQRFIPPPALCDRMNHHEGIQGAETRGECARRVYAAMEEILGRDCEHQIIVTHGGALTFVVAAWIEMPFESLGSVRFCGSPGSITRLRQDDFYRNREVVHLADTRHLDAANSTIGL</sequence>
<proteinExistence type="predicted"/>
<dbReference type="CDD" id="cd07067">
    <property type="entry name" value="HP_PGM_like"/>
    <property type="match status" value="1"/>
</dbReference>
<accession>A0A941EX93</accession>
<dbReference type="Pfam" id="PF00300">
    <property type="entry name" value="His_Phos_1"/>
    <property type="match status" value="1"/>
</dbReference>
<dbReference type="Gene3D" id="3.40.50.1240">
    <property type="entry name" value="Phosphoglycerate mutase-like"/>
    <property type="match status" value="1"/>
</dbReference>
<dbReference type="RefSeq" id="WP_212530115.1">
    <property type="nucleotide sequence ID" value="NZ_JAGSOG010000102.1"/>
</dbReference>
<name>A0A941EX93_9ACTN</name>
<evidence type="ECO:0000313" key="2">
    <source>
        <dbReference type="Proteomes" id="UP000675781"/>
    </source>
</evidence>
<dbReference type="AlphaFoldDB" id="A0A941EX93"/>
<dbReference type="Proteomes" id="UP000675781">
    <property type="component" value="Unassembled WGS sequence"/>
</dbReference>
<keyword evidence="2" id="KW-1185">Reference proteome</keyword>
<dbReference type="SUPFAM" id="SSF53254">
    <property type="entry name" value="Phosphoglycerate mutase-like"/>
    <property type="match status" value="1"/>
</dbReference>
<dbReference type="InterPro" id="IPR029033">
    <property type="entry name" value="His_PPase_superfam"/>
</dbReference>
<reference evidence="1" key="1">
    <citation type="submission" date="2021-04" db="EMBL/GenBank/DDBJ databases">
        <title>Genome based classification of Actinospica acidithermotolerans sp. nov., an actinobacterium isolated from an Indonesian hot spring.</title>
        <authorList>
            <person name="Kusuma A.B."/>
            <person name="Putra K.E."/>
            <person name="Nafisah S."/>
            <person name="Loh J."/>
            <person name="Nouioui I."/>
            <person name="Goodfellow M."/>
        </authorList>
    </citation>
    <scope>NUCLEOTIDE SEQUENCE</scope>
    <source>
        <strain evidence="1">CSCA 57</strain>
    </source>
</reference>
<dbReference type="SMART" id="SM00855">
    <property type="entry name" value="PGAM"/>
    <property type="match status" value="1"/>
</dbReference>
<dbReference type="InterPro" id="IPR013078">
    <property type="entry name" value="His_Pase_superF_clade-1"/>
</dbReference>